<dbReference type="GO" id="GO:0005658">
    <property type="term" value="C:alpha DNA polymerase:primase complex"/>
    <property type="evidence" value="ECO:0007669"/>
    <property type="project" value="TreeGrafter"/>
</dbReference>
<feature type="domain" description="DNA primase large subunit C-terminal" evidence="12">
    <location>
        <begin position="287"/>
        <end position="455"/>
    </location>
</feature>
<evidence type="ECO:0000256" key="9">
    <source>
        <dbReference type="ARBA" id="ARBA00023014"/>
    </source>
</evidence>
<evidence type="ECO:0000256" key="11">
    <source>
        <dbReference type="SAM" id="MobiDB-lite"/>
    </source>
</evidence>
<keyword evidence="5" id="KW-0639">Primosome</keyword>
<evidence type="ECO:0000256" key="5">
    <source>
        <dbReference type="ARBA" id="ARBA00022515"/>
    </source>
</evidence>
<evidence type="ECO:0000259" key="12">
    <source>
        <dbReference type="Pfam" id="PF04104"/>
    </source>
</evidence>
<protein>
    <recommendedName>
        <fullName evidence="3">DNA primase large subunit</fullName>
    </recommendedName>
</protein>
<keyword evidence="10" id="KW-0238">DNA-binding</keyword>
<feature type="compositionally biased region" description="Basic and acidic residues" evidence="11">
    <location>
        <begin position="466"/>
        <end position="476"/>
    </location>
</feature>
<dbReference type="CDD" id="cd07322">
    <property type="entry name" value="PriL_PriS_Eukaryotic"/>
    <property type="match status" value="1"/>
</dbReference>
<evidence type="ECO:0000313" key="13">
    <source>
        <dbReference type="Proteomes" id="UP000694925"/>
    </source>
</evidence>
<keyword evidence="8" id="KW-0408">Iron</keyword>
<dbReference type="InterPro" id="IPR007238">
    <property type="entry name" value="DNA_primase_lsu_euk/arc"/>
</dbReference>
<organism evidence="13 14">
    <name type="scientific">Ceratina calcarata</name>
    <dbReference type="NCBI Taxonomy" id="156304"/>
    <lineage>
        <taxon>Eukaryota</taxon>
        <taxon>Metazoa</taxon>
        <taxon>Ecdysozoa</taxon>
        <taxon>Arthropoda</taxon>
        <taxon>Hexapoda</taxon>
        <taxon>Insecta</taxon>
        <taxon>Pterygota</taxon>
        <taxon>Neoptera</taxon>
        <taxon>Endopterygota</taxon>
        <taxon>Hymenoptera</taxon>
        <taxon>Apocrita</taxon>
        <taxon>Aculeata</taxon>
        <taxon>Apoidea</taxon>
        <taxon>Anthophila</taxon>
        <taxon>Apidae</taxon>
        <taxon>Ceratina</taxon>
        <taxon>Zadontomerus</taxon>
    </lineage>
</organism>
<accession>A0AAJ7IR99</accession>
<dbReference type="Pfam" id="PF26466">
    <property type="entry name" value="DNA_primase_lrg_N"/>
    <property type="match status" value="1"/>
</dbReference>
<reference evidence="14" key="1">
    <citation type="submission" date="2025-08" db="UniProtKB">
        <authorList>
            <consortium name="RefSeq"/>
        </authorList>
    </citation>
    <scope>IDENTIFICATION</scope>
    <source>
        <tissue evidence="14">Whole body</tissue>
    </source>
</reference>
<keyword evidence="4" id="KW-0004">4Fe-4S</keyword>
<dbReference type="Pfam" id="PF04104">
    <property type="entry name" value="DNA_primase_lrg"/>
    <property type="match status" value="1"/>
</dbReference>
<evidence type="ECO:0000256" key="6">
    <source>
        <dbReference type="ARBA" id="ARBA00022705"/>
    </source>
</evidence>
<dbReference type="InterPro" id="IPR058560">
    <property type="entry name" value="DNA_primase_C"/>
</dbReference>
<keyword evidence="13" id="KW-1185">Reference proteome</keyword>
<dbReference type="GO" id="GO:0006270">
    <property type="term" value="P:DNA replication initiation"/>
    <property type="evidence" value="ECO:0007669"/>
    <property type="project" value="TreeGrafter"/>
</dbReference>
<dbReference type="GeneID" id="108622093"/>
<evidence type="ECO:0000313" key="14">
    <source>
        <dbReference type="RefSeq" id="XP_017875247.1"/>
    </source>
</evidence>
<dbReference type="RefSeq" id="XP_017875247.1">
    <property type="nucleotide sequence ID" value="XM_018019758.2"/>
</dbReference>
<sequence>MEYNTRRRPATNGESTSDPENIYLHDLQIYNEPPLQGTIRLADYQKLGVDRLKVLQYVESNAARTDLKAIEERKLHLSTALKKDGLKDYAHLLYGKGCSSSTDMDIACRKMDHLSHYILKLAFCQDTDREMWFIKQEVELFKLRFSSLNKEGVEKLLSKHEIDCQQVTQEEKDELREELSTSTAKITNIDTTDFYKVPFQKVTDLIRGRKVYLSKGIAYIPHIELISLFTSYFRKILIDDMDGARCCMIRISEDQRMITYYKTLNRTFCTATQVVWTTDSTPIEKLDELSKTSYPLCMRVLHEALKTNHHLKNGGRIQYGLFIKGIGVTLEDSLRFWKTEFTRKIDPEKFERNYAYTIRHTYGKAGKQTNYTPLGCPKIMNSAVGPGEYHGCPYKHMDPASLKQKLFNYGVPPATIGEIAELVKERNYHIACAAYFKAAHNQLPEKPILHPNGYFMESRAILAKKNPTENENKERLSQSGRFSDRVGTPRRIDRSIATPLRNIGTPSRNAGTPSRNAGTPSRNAGTPSRITGTPPGTAGTFSKDVVIPSTSTGDTTPLPNTMHERSSMTPVRTTKAIPKRIANDLTADEIAELINEDM</sequence>
<evidence type="ECO:0000256" key="4">
    <source>
        <dbReference type="ARBA" id="ARBA00022485"/>
    </source>
</evidence>
<evidence type="ECO:0000256" key="10">
    <source>
        <dbReference type="ARBA" id="ARBA00023125"/>
    </source>
</evidence>
<feature type="compositionally biased region" description="Polar residues" evidence="11">
    <location>
        <begin position="504"/>
        <end position="531"/>
    </location>
</feature>
<evidence type="ECO:0000256" key="1">
    <source>
        <dbReference type="ARBA" id="ARBA00001966"/>
    </source>
</evidence>
<dbReference type="Proteomes" id="UP000694925">
    <property type="component" value="Unplaced"/>
</dbReference>
<evidence type="ECO:0000256" key="7">
    <source>
        <dbReference type="ARBA" id="ARBA00022723"/>
    </source>
</evidence>
<dbReference type="PANTHER" id="PTHR10537">
    <property type="entry name" value="DNA PRIMASE LARGE SUBUNIT"/>
    <property type="match status" value="1"/>
</dbReference>
<dbReference type="InterPro" id="IPR016558">
    <property type="entry name" value="DNA_primase_lsu_euk"/>
</dbReference>
<evidence type="ECO:0000256" key="8">
    <source>
        <dbReference type="ARBA" id="ARBA00023004"/>
    </source>
</evidence>
<dbReference type="PANTHER" id="PTHR10537:SF3">
    <property type="entry name" value="DNA PRIMASE LARGE SUBUNIT"/>
    <property type="match status" value="1"/>
</dbReference>
<proteinExistence type="inferred from homology"/>
<feature type="region of interest" description="Disordered" evidence="11">
    <location>
        <begin position="465"/>
        <end position="572"/>
    </location>
</feature>
<dbReference type="KEGG" id="ccal:108622093"/>
<gene>
    <name evidence="14" type="primary">LOC108622093</name>
</gene>
<keyword evidence="6" id="KW-0235">DNA replication</keyword>
<dbReference type="GO" id="GO:0051539">
    <property type="term" value="F:4 iron, 4 sulfur cluster binding"/>
    <property type="evidence" value="ECO:0007669"/>
    <property type="project" value="UniProtKB-KW"/>
</dbReference>
<dbReference type="Gene3D" id="1.20.930.80">
    <property type="match status" value="1"/>
</dbReference>
<dbReference type="AlphaFoldDB" id="A0AAJ7IR99"/>
<evidence type="ECO:0000256" key="2">
    <source>
        <dbReference type="ARBA" id="ARBA00010564"/>
    </source>
</evidence>
<evidence type="ECO:0000256" key="3">
    <source>
        <dbReference type="ARBA" id="ARBA00019038"/>
    </source>
</evidence>
<keyword evidence="9" id="KW-0411">Iron-sulfur</keyword>
<dbReference type="GO" id="GO:0003677">
    <property type="term" value="F:DNA binding"/>
    <property type="evidence" value="ECO:0007669"/>
    <property type="project" value="UniProtKB-KW"/>
</dbReference>
<dbReference type="GO" id="GO:0006269">
    <property type="term" value="P:DNA replication, synthesis of primer"/>
    <property type="evidence" value="ECO:0007669"/>
    <property type="project" value="UniProtKB-KW"/>
</dbReference>
<name>A0AAJ7IR99_9HYME</name>
<feature type="compositionally biased region" description="Polar residues" evidence="11">
    <location>
        <begin position="548"/>
        <end position="559"/>
    </location>
</feature>
<comment type="similarity">
    <text evidence="2">Belongs to the eukaryotic-type primase large subunit family.</text>
</comment>
<keyword evidence="7" id="KW-0479">Metal-binding</keyword>
<dbReference type="GO" id="GO:0046872">
    <property type="term" value="F:metal ion binding"/>
    <property type="evidence" value="ECO:0007669"/>
    <property type="project" value="UniProtKB-KW"/>
</dbReference>
<comment type="cofactor">
    <cofactor evidence="1">
        <name>[4Fe-4S] cluster</name>
        <dbReference type="ChEBI" id="CHEBI:49883"/>
    </cofactor>
</comment>